<evidence type="ECO:0000256" key="3">
    <source>
        <dbReference type="ARBA" id="ARBA00022989"/>
    </source>
</evidence>
<keyword evidence="9" id="KW-1185">Reference proteome</keyword>
<evidence type="ECO:0000313" key="8">
    <source>
        <dbReference type="EMBL" id="KAE8353447.1"/>
    </source>
</evidence>
<reference evidence="9" key="1">
    <citation type="submission" date="2019-04" db="EMBL/GenBank/DDBJ databases">
        <title>Friends and foes A comparative genomics studyof 23 Aspergillus species from section Flavi.</title>
        <authorList>
            <consortium name="DOE Joint Genome Institute"/>
            <person name="Kjaerbolling I."/>
            <person name="Vesth T."/>
            <person name="Frisvad J.C."/>
            <person name="Nybo J.L."/>
            <person name="Theobald S."/>
            <person name="Kildgaard S."/>
            <person name="Isbrandt T."/>
            <person name="Kuo A."/>
            <person name="Sato A."/>
            <person name="Lyhne E.K."/>
            <person name="Kogle M.E."/>
            <person name="Wiebenga A."/>
            <person name="Kun R.S."/>
            <person name="Lubbers R.J."/>
            <person name="Makela M.R."/>
            <person name="Barry K."/>
            <person name="Chovatia M."/>
            <person name="Clum A."/>
            <person name="Daum C."/>
            <person name="Haridas S."/>
            <person name="He G."/>
            <person name="LaButti K."/>
            <person name="Lipzen A."/>
            <person name="Mondo S."/>
            <person name="Riley R."/>
            <person name="Salamov A."/>
            <person name="Simmons B.A."/>
            <person name="Magnuson J.K."/>
            <person name="Henrissat B."/>
            <person name="Mortensen U.H."/>
            <person name="Larsen T.O."/>
            <person name="Devries R.P."/>
            <person name="Grigoriev I.V."/>
            <person name="Machida M."/>
            <person name="Baker S.E."/>
            <person name="Andersen M.R."/>
        </authorList>
    </citation>
    <scope>NUCLEOTIDE SEQUENCE [LARGE SCALE GENOMIC DNA]</scope>
    <source>
        <strain evidence="9">CBS 553.77</strain>
    </source>
</reference>
<dbReference type="InterPro" id="IPR052337">
    <property type="entry name" value="SAT4-like"/>
</dbReference>
<dbReference type="InterPro" id="IPR049326">
    <property type="entry name" value="Rhodopsin_dom_fungi"/>
</dbReference>
<keyword evidence="4 6" id="KW-0472">Membrane</keyword>
<feature type="transmembrane region" description="Helical" evidence="6">
    <location>
        <begin position="12"/>
        <end position="31"/>
    </location>
</feature>
<evidence type="ECO:0000313" key="9">
    <source>
        <dbReference type="Proteomes" id="UP000327118"/>
    </source>
</evidence>
<keyword evidence="3 6" id="KW-1133">Transmembrane helix</keyword>
<evidence type="ECO:0000256" key="4">
    <source>
        <dbReference type="ARBA" id="ARBA00023136"/>
    </source>
</evidence>
<feature type="transmembrane region" description="Helical" evidence="6">
    <location>
        <begin position="200"/>
        <end position="222"/>
    </location>
</feature>
<keyword evidence="2 6" id="KW-0812">Transmembrane</keyword>
<dbReference type="EMBL" id="ML739097">
    <property type="protein sequence ID" value="KAE8353447.1"/>
    <property type="molecule type" value="Genomic_DNA"/>
</dbReference>
<comment type="similarity">
    <text evidence="5">Belongs to the SAT4 family.</text>
</comment>
<organism evidence="8 9">
    <name type="scientific">Aspergillus coremiiformis</name>
    <dbReference type="NCBI Taxonomy" id="138285"/>
    <lineage>
        <taxon>Eukaryota</taxon>
        <taxon>Fungi</taxon>
        <taxon>Dikarya</taxon>
        <taxon>Ascomycota</taxon>
        <taxon>Pezizomycotina</taxon>
        <taxon>Eurotiomycetes</taxon>
        <taxon>Eurotiomycetidae</taxon>
        <taxon>Eurotiales</taxon>
        <taxon>Aspergillaceae</taxon>
        <taxon>Aspergillus</taxon>
        <taxon>Aspergillus subgen. Circumdati</taxon>
    </lineage>
</organism>
<evidence type="ECO:0000256" key="2">
    <source>
        <dbReference type="ARBA" id="ARBA00022692"/>
    </source>
</evidence>
<dbReference type="AlphaFoldDB" id="A0A5N6Z6Z8"/>
<sequence>MATENLQPLTYGIISIVFALGTASILLRLYGRWCLQTFGGDDVAAGFLLLVNTMQQAILYIFLYYGCGKHVGWLSDWQLEKITLWLFIEEIFYMFTHWTLKQVFLIFYLRLSPRRGFKLSVYGTMALNTIFTVINWLLAIFQCTPFDSILHPAKYPYAVCMNKFVVLMLPSVLNIVTDLIILTLPISTVLALQMSRKRKAVVLGIICFGSFSVITALCRFAILKQLAVDPDISFVLGRMIMVAAVEIEVAVIAVNLPGMKFLFSPPAGRSHDRSVEPSSDVYRMAALQPRASSEQKDRRCLGATLTGSEEELLRRTGGTNIKIMTNVDVTSVRAAE</sequence>
<accession>A0A5N6Z6Z8</accession>
<dbReference type="OrthoDB" id="5329176at2759"/>
<feature type="transmembrane region" description="Helical" evidence="6">
    <location>
        <begin position="171"/>
        <end position="193"/>
    </location>
</feature>
<name>A0A5N6Z6Z8_9EURO</name>
<proteinExistence type="inferred from homology"/>
<comment type="subcellular location">
    <subcellularLocation>
        <location evidence="1">Membrane</location>
        <topology evidence="1">Multi-pass membrane protein</topology>
    </subcellularLocation>
</comment>
<feature type="transmembrane region" description="Helical" evidence="6">
    <location>
        <begin position="85"/>
        <end position="109"/>
    </location>
</feature>
<feature type="domain" description="Rhodopsin" evidence="7">
    <location>
        <begin position="27"/>
        <end position="263"/>
    </location>
</feature>
<dbReference type="PANTHER" id="PTHR33048:SF47">
    <property type="entry name" value="INTEGRAL MEMBRANE PROTEIN-RELATED"/>
    <property type="match status" value="1"/>
</dbReference>
<evidence type="ECO:0000259" key="7">
    <source>
        <dbReference type="Pfam" id="PF20684"/>
    </source>
</evidence>
<protein>
    <recommendedName>
        <fullName evidence="7">Rhodopsin domain-containing protein</fullName>
    </recommendedName>
</protein>
<evidence type="ECO:0000256" key="5">
    <source>
        <dbReference type="ARBA" id="ARBA00038359"/>
    </source>
</evidence>
<feature type="transmembrane region" description="Helical" evidence="6">
    <location>
        <begin position="234"/>
        <end position="256"/>
    </location>
</feature>
<dbReference type="PANTHER" id="PTHR33048">
    <property type="entry name" value="PTH11-LIKE INTEGRAL MEMBRANE PROTEIN (AFU_ORTHOLOGUE AFUA_5G11245)"/>
    <property type="match status" value="1"/>
</dbReference>
<dbReference type="GO" id="GO:0016020">
    <property type="term" value="C:membrane"/>
    <property type="evidence" value="ECO:0007669"/>
    <property type="project" value="UniProtKB-SubCell"/>
</dbReference>
<evidence type="ECO:0000256" key="6">
    <source>
        <dbReference type="SAM" id="Phobius"/>
    </source>
</evidence>
<feature type="transmembrane region" description="Helical" evidence="6">
    <location>
        <begin position="121"/>
        <end position="141"/>
    </location>
</feature>
<dbReference type="Proteomes" id="UP000327118">
    <property type="component" value="Unassembled WGS sequence"/>
</dbReference>
<gene>
    <name evidence="8" type="ORF">BDV28DRAFT_148027</name>
</gene>
<feature type="transmembrane region" description="Helical" evidence="6">
    <location>
        <begin position="43"/>
        <end position="65"/>
    </location>
</feature>
<evidence type="ECO:0000256" key="1">
    <source>
        <dbReference type="ARBA" id="ARBA00004141"/>
    </source>
</evidence>
<dbReference type="Pfam" id="PF20684">
    <property type="entry name" value="Fung_rhodopsin"/>
    <property type="match status" value="1"/>
</dbReference>